<dbReference type="SUPFAM" id="SSF52047">
    <property type="entry name" value="RNI-like"/>
    <property type="match status" value="1"/>
</dbReference>
<protein>
    <submittedName>
        <fullName evidence="3">Centrosomal protein of 78 kDa-like</fullName>
    </submittedName>
</protein>
<dbReference type="InterPro" id="IPR032675">
    <property type="entry name" value="LRR_dom_sf"/>
</dbReference>
<dbReference type="GO" id="GO:0044782">
    <property type="term" value="P:cilium organization"/>
    <property type="evidence" value="ECO:0007669"/>
    <property type="project" value="TreeGrafter"/>
</dbReference>
<feature type="region of interest" description="Disordered" evidence="1">
    <location>
        <begin position="511"/>
        <end position="540"/>
    </location>
</feature>
<dbReference type="KEGG" id="aten:116298527"/>
<dbReference type="GO" id="GO:0036064">
    <property type="term" value="C:ciliary basal body"/>
    <property type="evidence" value="ECO:0007669"/>
    <property type="project" value="TreeGrafter"/>
</dbReference>
<dbReference type="FunCoup" id="A0A6P8I2X0">
    <property type="interactions" value="1315"/>
</dbReference>
<evidence type="ECO:0000313" key="3">
    <source>
        <dbReference type="RefSeq" id="XP_031562884.1"/>
    </source>
</evidence>
<feature type="compositionally biased region" description="Basic residues" evidence="1">
    <location>
        <begin position="337"/>
        <end position="346"/>
    </location>
</feature>
<dbReference type="Gene3D" id="3.80.10.10">
    <property type="entry name" value="Ribonuclease Inhibitor"/>
    <property type="match status" value="2"/>
</dbReference>
<dbReference type="AlphaFoldDB" id="A0A6P8I2X0"/>
<feature type="compositionally biased region" description="Low complexity" evidence="1">
    <location>
        <begin position="362"/>
        <end position="376"/>
    </location>
</feature>
<dbReference type="SMART" id="SM00368">
    <property type="entry name" value="LRR_RI"/>
    <property type="match status" value="3"/>
</dbReference>
<dbReference type="InterPro" id="IPR001611">
    <property type="entry name" value="Leu-rich_rpt"/>
</dbReference>
<proteinExistence type="predicted"/>
<dbReference type="PANTHER" id="PTHR24110:SF3">
    <property type="entry name" value="CENTROSOMAL PROTEIN OF 78 KDA"/>
    <property type="match status" value="1"/>
</dbReference>
<sequence>MAMIETVRQRQRNATDFGFFYENLCALQNSCPLGTVTANLDEQTIDCNADRIRLNDWTPIWNALRINKSIKCIAFRSYWQQTLFPDNDFSEQRMNALKKKAPPIRSKDTTHKLCRTLKECLSVTESLSHITLQGIPLRERDLSCLAKGIAKNHSLQYLSLEYCQIGDKGLELLSNAIKGSRSITSVNFTGCSLSWRGAETIAKIIKFQATRCHGVAWQDSLRYRRPDLDRMSGLRRITVCKNPMIGDKGVEFITEALKDDLWVKALDLQQCGISTVGALAFQSVLKFNTTLTVLDLRLNPLIDRDLMSFLMEQIMINFNDQETEFPWIVIEEPKPGRIRPLKKGTRPRTLSTAYGRKTTRNGSQGSRTRSASSGRSPVVRAPTKKPGKGFVPWRTAARVGKNRHKLDRKTEETQPYKVLSKKKRQMPEFEEPKAVSSPINSDEEDVTPRHRHYDSDDTRTINEDPKELKIEIEFLCRRLNEESTARASADTRILELQVENRRLQQELRLYKAKQRSSDEKPSSRPLDEAPRTNGRENGKTLLEDDRFLESIEASFKQFYMFLDLLKGKGYGDLIRALQENGFPVTPPSIISPKES</sequence>
<dbReference type="Proteomes" id="UP000515163">
    <property type="component" value="Unplaced"/>
</dbReference>
<reference evidence="3" key="1">
    <citation type="submission" date="2025-08" db="UniProtKB">
        <authorList>
            <consortium name="RefSeq"/>
        </authorList>
    </citation>
    <scope>IDENTIFICATION</scope>
    <source>
        <tissue evidence="3">Tentacle</tissue>
    </source>
</reference>
<organism evidence="2 3">
    <name type="scientific">Actinia tenebrosa</name>
    <name type="common">Australian red waratah sea anemone</name>
    <dbReference type="NCBI Taxonomy" id="6105"/>
    <lineage>
        <taxon>Eukaryota</taxon>
        <taxon>Metazoa</taxon>
        <taxon>Cnidaria</taxon>
        <taxon>Anthozoa</taxon>
        <taxon>Hexacorallia</taxon>
        <taxon>Actiniaria</taxon>
        <taxon>Actiniidae</taxon>
        <taxon>Actinia</taxon>
    </lineage>
</organism>
<dbReference type="PANTHER" id="PTHR24110">
    <property type="entry name" value="CENTROSOMAL PROTEIN OF 78 KDA"/>
    <property type="match status" value="1"/>
</dbReference>
<dbReference type="InterPro" id="IPR026212">
    <property type="entry name" value="Cep78"/>
</dbReference>
<evidence type="ECO:0000313" key="2">
    <source>
        <dbReference type="Proteomes" id="UP000515163"/>
    </source>
</evidence>
<dbReference type="FunFam" id="3.80.10.10:FF:000948">
    <property type="entry name" value="Centrosomal protein 78"/>
    <property type="match status" value="1"/>
</dbReference>
<dbReference type="PRINTS" id="PR02062">
    <property type="entry name" value="CENTROSOME78"/>
</dbReference>
<evidence type="ECO:0000256" key="1">
    <source>
        <dbReference type="SAM" id="MobiDB-lite"/>
    </source>
</evidence>
<dbReference type="InParanoid" id="A0A6P8I2X0"/>
<feature type="region of interest" description="Disordered" evidence="1">
    <location>
        <begin position="337"/>
        <end position="460"/>
    </location>
</feature>
<name>A0A6P8I2X0_ACTTE</name>
<dbReference type="OrthoDB" id="78308at2759"/>
<dbReference type="GeneID" id="116298527"/>
<keyword evidence="2" id="KW-1185">Reference proteome</keyword>
<dbReference type="RefSeq" id="XP_031562884.1">
    <property type="nucleotide sequence ID" value="XM_031707024.1"/>
</dbReference>
<dbReference type="GO" id="GO:0005813">
    <property type="term" value="C:centrosome"/>
    <property type="evidence" value="ECO:0007669"/>
    <property type="project" value="TreeGrafter"/>
</dbReference>
<gene>
    <name evidence="3" type="primary">LOC116298527</name>
</gene>
<dbReference type="Pfam" id="PF13516">
    <property type="entry name" value="LRR_6"/>
    <property type="match status" value="3"/>
</dbReference>
<accession>A0A6P8I2X0</accession>